<dbReference type="GO" id="GO:0008270">
    <property type="term" value="F:zinc ion binding"/>
    <property type="evidence" value="ECO:0007669"/>
    <property type="project" value="UniProtKB-KW"/>
</dbReference>
<dbReference type="InterPro" id="IPR001305">
    <property type="entry name" value="HSP_DnaJ_Cys-rich_dom"/>
</dbReference>
<sequence length="411" mass="45740">MLLLSPSLGGSSSSRRSRPLRRTRLHSSLLFLLLALFLALTTLVIAASSPSYYKLLDIDPSADAKTIKKAYRRLAQRLHPDKHPEKEEEFVKMSEAYQVLSDEELRKVYDKFGEDGVKRHQAGKAGGASNDPFDVFRNFFGGGRQDQQVRKGQSKQFNLLLDLQQIYLGHTFNLEYERKVVCNTCDGSGARSKEDMGTCGGCQGRGVRIVTQEIMPGFRTQMQTVCNICSGTGIQITHKCSKCNGQKLILEKAELEVEIDPGTEEGEVYVFEGEADEEVDSGIEAGDIIVRVNSDRSHPSLFRRRSSHLYLTRTLTLPDALLGFTDSFQHMDGRNITLSRTGVTQTGWVGTIEGEGMPIRSSKGKRGNLYVEYELVLPERVEGDMLKVLEKAFGRKALKATTGGAHTHEEL</sequence>
<dbReference type="OrthoDB" id="550424at2759"/>
<evidence type="ECO:0000256" key="2">
    <source>
        <dbReference type="ARBA" id="ARBA00022737"/>
    </source>
</evidence>
<evidence type="ECO:0000256" key="4">
    <source>
        <dbReference type="ARBA" id="ARBA00022833"/>
    </source>
</evidence>
<evidence type="ECO:0000256" key="1">
    <source>
        <dbReference type="ARBA" id="ARBA00022723"/>
    </source>
</evidence>
<dbReference type="InterPro" id="IPR036410">
    <property type="entry name" value="HSP_DnaJ_Cys-rich_dom_sf"/>
</dbReference>
<dbReference type="Gene3D" id="1.10.287.110">
    <property type="entry name" value="DnaJ domain"/>
    <property type="match status" value="1"/>
</dbReference>
<keyword evidence="3 5" id="KW-0863">Zinc-finger</keyword>
<evidence type="ECO:0008006" key="10">
    <source>
        <dbReference type="Google" id="ProtNLM"/>
    </source>
</evidence>
<protein>
    <recommendedName>
        <fullName evidence="10">DnaJ-domain-containing protein</fullName>
    </recommendedName>
</protein>
<dbReference type="FunFam" id="2.10.230.10:FF:000001">
    <property type="entry name" value="DnaJ subfamily A member 2"/>
    <property type="match status" value="1"/>
</dbReference>
<evidence type="ECO:0000259" key="6">
    <source>
        <dbReference type="PROSITE" id="PS50076"/>
    </source>
</evidence>
<dbReference type="Pfam" id="PF00684">
    <property type="entry name" value="DnaJ_CXXCXGXG"/>
    <property type="match status" value="1"/>
</dbReference>
<name>A0A316U4F6_9BASI</name>
<dbReference type="SUPFAM" id="SSF49493">
    <property type="entry name" value="HSP40/DnaJ peptide-binding domain"/>
    <property type="match status" value="2"/>
</dbReference>
<dbReference type="Gene3D" id="2.60.260.20">
    <property type="entry name" value="Urease metallochaperone UreE, N-terminal domain"/>
    <property type="match status" value="2"/>
</dbReference>
<dbReference type="SUPFAM" id="SSF57938">
    <property type="entry name" value="DnaJ/Hsp40 cysteine-rich domain"/>
    <property type="match status" value="1"/>
</dbReference>
<dbReference type="EMBL" id="KZ819329">
    <property type="protein sequence ID" value="PWN20146.1"/>
    <property type="molecule type" value="Genomic_DNA"/>
</dbReference>
<dbReference type="PROSITE" id="PS50076">
    <property type="entry name" value="DNAJ_2"/>
    <property type="match status" value="1"/>
</dbReference>
<dbReference type="Pfam" id="PF00226">
    <property type="entry name" value="DnaJ"/>
    <property type="match status" value="1"/>
</dbReference>
<dbReference type="Pfam" id="PF01556">
    <property type="entry name" value="DnaJ_C"/>
    <property type="match status" value="1"/>
</dbReference>
<dbReference type="PROSITE" id="PS51188">
    <property type="entry name" value="ZF_CR"/>
    <property type="match status" value="1"/>
</dbReference>
<dbReference type="Gene3D" id="2.10.230.10">
    <property type="entry name" value="Heat shock protein DnaJ, cysteine-rich domain"/>
    <property type="match status" value="1"/>
</dbReference>
<keyword evidence="1 5" id="KW-0479">Metal-binding</keyword>
<evidence type="ECO:0000313" key="9">
    <source>
        <dbReference type="Proteomes" id="UP000245942"/>
    </source>
</evidence>
<keyword evidence="2" id="KW-0677">Repeat</keyword>
<organism evidence="8 9">
    <name type="scientific">Pseudomicrostroma glucosiphilum</name>
    <dbReference type="NCBI Taxonomy" id="1684307"/>
    <lineage>
        <taxon>Eukaryota</taxon>
        <taxon>Fungi</taxon>
        <taxon>Dikarya</taxon>
        <taxon>Basidiomycota</taxon>
        <taxon>Ustilaginomycotina</taxon>
        <taxon>Exobasidiomycetes</taxon>
        <taxon>Microstromatales</taxon>
        <taxon>Microstromatales incertae sedis</taxon>
        <taxon>Pseudomicrostroma</taxon>
    </lineage>
</organism>
<dbReference type="CDD" id="cd06257">
    <property type="entry name" value="DnaJ"/>
    <property type="match status" value="1"/>
</dbReference>
<dbReference type="InterPro" id="IPR036869">
    <property type="entry name" value="J_dom_sf"/>
</dbReference>
<feature type="domain" description="CR-type" evidence="7">
    <location>
        <begin position="169"/>
        <end position="252"/>
    </location>
</feature>
<dbReference type="InterPro" id="IPR002939">
    <property type="entry name" value="DnaJ_C"/>
</dbReference>
<dbReference type="SUPFAM" id="SSF46565">
    <property type="entry name" value="Chaperone J-domain"/>
    <property type="match status" value="1"/>
</dbReference>
<dbReference type="Proteomes" id="UP000245942">
    <property type="component" value="Unassembled WGS sequence"/>
</dbReference>
<dbReference type="InterPro" id="IPR044713">
    <property type="entry name" value="DNJA1/2-like"/>
</dbReference>
<dbReference type="GO" id="GO:0006457">
    <property type="term" value="P:protein folding"/>
    <property type="evidence" value="ECO:0007669"/>
    <property type="project" value="InterPro"/>
</dbReference>
<dbReference type="CDD" id="cd10747">
    <property type="entry name" value="DnaJ_C"/>
    <property type="match status" value="1"/>
</dbReference>
<dbReference type="PRINTS" id="PR00625">
    <property type="entry name" value="JDOMAIN"/>
</dbReference>
<feature type="zinc finger region" description="CR-type" evidence="5">
    <location>
        <begin position="169"/>
        <end position="252"/>
    </location>
</feature>
<dbReference type="InterPro" id="IPR008971">
    <property type="entry name" value="HSP40/DnaJ_pept-bd"/>
</dbReference>
<dbReference type="GO" id="GO:0030544">
    <property type="term" value="F:Hsp70 protein binding"/>
    <property type="evidence" value="ECO:0007669"/>
    <property type="project" value="InterPro"/>
</dbReference>
<dbReference type="InterPro" id="IPR018253">
    <property type="entry name" value="DnaJ_domain_CS"/>
</dbReference>
<gene>
    <name evidence="8" type="ORF">BCV69DRAFT_283683</name>
</gene>
<dbReference type="FunFam" id="2.60.260.20:FF:000013">
    <property type="entry name" value="DnaJ subfamily B member 11"/>
    <property type="match status" value="1"/>
</dbReference>
<dbReference type="PANTHER" id="PTHR43888">
    <property type="entry name" value="DNAJ-LIKE-2, ISOFORM A-RELATED"/>
    <property type="match status" value="1"/>
</dbReference>
<proteinExistence type="predicted"/>
<evidence type="ECO:0000313" key="8">
    <source>
        <dbReference type="EMBL" id="PWN20146.1"/>
    </source>
</evidence>
<reference evidence="8 9" key="1">
    <citation type="journal article" date="2018" name="Mol. Biol. Evol.">
        <title>Broad Genomic Sampling Reveals a Smut Pathogenic Ancestry of the Fungal Clade Ustilaginomycotina.</title>
        <authorList>
            <person name="Kijpornyongpan T."/>
            <person name="Mondo S.J."/>
            <person name="Barry K."/>
            <person name="Sandor L."/>
            <person name="Lee J."/>
            <person name="Lipzen A."/>
            <person name="Pangilinan J."/>
            <person name="LaButti K."/>
            <person name="Hainaut M."/>
            <person name="Henrissat B."/>
            <person name="Grigoriev I.V."/>
            <person name="Spatafora J.W."/>
            <person name="Aime M.C."/>
        </authorList>
    </citation>
    <scope>NUCLEOTIDE SEQUENCE [LARGE SCALE GENOMIC DNA]</scope>
    <source>
        <strain evidence="8 9">MCA 4718</strain>
    </source>
</reference>
<dbReference type="InterPro" id="IPR001623">
    <property type="entry name" value="DnaJ_domain"/>
</dbReference>
<accession>A0A316U4F6</accession>
<evidence type="ECO:0000256" key="3">
    <source>
        <dbReference type="ARBA" id="ARBA00022771"/>
    </source>
</evidence>
<dbReference type="GeneID" id="37014530"/>
<dbReference type="SMART" id="SM00271">
    <property type="entry name" value="DnaJ"/>
    <property type="match status" value="1"/>
</dbReference>
<keyword evidence="9" id="KW-1185">Reference proteome</keyword>
<dbReference type="STRING" id="1684307.A0A316U4F6"/>
<keyword evidence="4 5" id="KW-0862">Zinc</keyword>
<dbReference type="GO" id="GO:0051082">
    <property type="term" value="F:unfolded protein binding"/>
    <property type="evidence" value="ECO:0007669"/>
    <property type="project" value="InterPro"/>
</dbReference>
<evidence type="ECO:0000256" key="5">
    <source>
        <dbReference type="PROSITE-ProRule" id="PRU00546"/>
    </source>
</evidence>
<evidence type="ECO:0000259" key="7">
    <source>
        <dbReference type="PROSITE" id="PS51188"/>
    </source>
</evidence>
<dbReference type="RefSeq" id="XP_025347306.1">
    <property type="nucleotide sequence ID" value="XM_025492796.1"/>
</dbReference>
<feature type="domain" description="J" evidence="6">
    <location>
        <begin position="51"/>
        <end position="113"/>
    </location>
</feature>
<dbReference type="AlphaFoldDB" id="A0A316U4F6"/>
<dbReference type="PROSITE" id="PS00636">
    <property type="entry name" value="DNAJ_1"/>
    <property type="match status" value="1"/>
</dbReference>
<dbReference type="CDD" id="cd10719">
    <property type="entry name" value="DnaJ_zf"/>
    <property type="match status" value="1"/>
</dbReference>